<evidence type="ECO:0000256" key="4">
    <source>
        <dbReference type="ARBA" id="ARBA00023136"/>
    </source>
</evidence>
<reference evidence="6 7" key="1">
    <citation type="submission" date="2013-03" db="EMBL/GenBank/DDBJ databases">
        <title>The Genome Sequence of Exophiala aquamarina CBS 119918.</title>
        <authorList>
            <consortium name="The Broad Institute Genomics Platform"/>
            <person name="Cuomo C."/>
            <person name="de Hoog S."/>
            <person name="Gorbushina A."/>
            <person name="Walker B."/>
            <person name="Young S.K."/>
            <person name="Zeng Q."/>
            <person name="Gargeya S."/>
            <person name="Fitzgerald M."/>
            <person name="Haas B."/>
            <person name="Abouelleil A."/>
            <person name="Allen A.W."/>
            <person name="Alvarado L."/>
            <person name="Arachchi H.M."/>
            <person name="Berlin A.M."/>
            <person name="Chapman S.B."/>
            <person name="Gainer-Dewar J."/>
            <person name="Goldberg J."/>
            <person name="Griggs A."/>
            <person name="Gujja S."/>
            <person name="Hansen M."/>
            <person name="Howarth C."/>
            <person name="Imamovic A."/>
            <person name="Ireland A."/>
            <person name="Larimer J."/>
            <person name="McCowan C."/>
            <person name="Murphy C."/>
            <person name="Pearson M."/>
            <person name="Poon T.W."/>
            <person name="Priest M."/>
            <person name="Roberts A."/>
            <person name="Saif S."/>
            <person name="Shea T."/>
            <person name="Sisk P."/>
            <person name="Sykes S."/>
            <person name="Wortman J."/>
            <person name="Nusbaum C."/>
            <person name="Birren B."/>
        </authorList>
    </citation>
    <scope>NUCLEOTIDE SEQUENCE [LARGE SCALE GENOMIC DNA]</scope>
    <source>
        <strain evidence="6 7">CBS 119918</strain>
    </source>
</reference>
<dbReference type="Gene3D" id="1.20.1250.20">
    <property type="entry name" value="MFS general substrate transporter like domains"/>
    <property type="match status" value="1"/>
</dbReference>
<dbReference type="HOGENOM" id="CLU_1310125_0_0_1"/>
<sequence>MEMVLLCGITSNRSNLRYRGFLLQHQRQPGQTSKIGENLKQLDLLGMAFFVPSITSLMLGLQRGGTKYGWVDRPIVAVFCFFAVLLLLSAWLQCRRQDRATLQPRIISRRNIIFGFLFSCSNNAALSIIEYYMPIYFQTVRGLTASMSGVMVLPSVVALILSVASSGVLTSLIGYYNPFMLLTSIVAPPAAGLMPTLGVDAKVASLICYQ</sequence>
<organism evidence="6 7">
    <name type="scientific">Exophiala aquamarina CBS 119918</name>
    <dbReference type="NCBI Taxonomy" id="1182545"/>
    <lineage>
        <taxon>Eukaryota</taxon>
        <taxon>Fungi</taxon>
        <taxon>Dikarya</taxon>
        <taxon>Ascomycota</taxon>
        <taxon>Pezizomycotina</taxon>
        <taxon>Eurotiomycetes</taxon>
        <taxon>Chaetothyriomycetidae</taxon>
        <taxon>Chaetothyriales</taxon>
        <taxon>Herpotrichiellaceae</taxon>
        <taxon>Exophiala</taxon>
    </lineage>
</organism>
<evidence type="ECO:0000256" key="5">
    <source>
        <dbReference type="SAM" id="Phobius"/>
    </source>
</evidence>
<evidence type="ECO:0000313" key="6">
    <source>
        <dbReference type="EMBL" id="KEF51059.1"/>
    </source>
</evidence>
<dbReference type="GO" id="GO:0005886">
    <property type="term" value="C:plasma membrane"/>
    <property type="evidence" value="ECO:0007669"/>
    <property type="project" value="TreeGrafter"/>
</dbReference>
<name>A0A072NT53_9EURO</name>
<dbReference type="OrthoDB" id="2985014at2759"/>
<dbReference type="GO" id="GO:0022857">
    <property type="term" value="F:transmembrane transporter activity"/>
    <property type="evidence" value="ECO:0007669"/>
    <property type="project" value="TreeGrafter"/>
</dbReference>
<comment type="subcellular location">
    <subcellularLocation>
        <location evidence="1">Membrane</location>
        <topology evidence="1">Multi-pass membrane protein</topology>
    </subcellularLocation>
</comment>
<dbReference type="GeneID" id="25287769"/>
<evidence type="ECO:0000256" key="3">
    <source>
        <dbReference type="ARBA" id="ARBA00022989"/>
    </source>
</evidence>
<evidence type="ECO:0000313" key="7">
    <source>
        <dbReference type="Proteomes" id="UP000027920"/>
    </source>
</evidence>
<comment type="caution">
    <text evidence="6">The sequence shown here is derived from an EMBL/GenBank/DDBJ whole genome shotgun (WGS) entry which is preliminary data.</text>
</comment>
<feature type="transmembrane region" description="Helical" evidence="5">
    <location>
        <begin position="74"/>
        <end position="92"/>
    </location>
</feature>
<dbReference type="EMBL" id="AMGV01000030">
    <property type="protein sequence ID" value="KEF51059.1"/>
    <property type="molecule type" value="Genomic_DNA"/>
</dbReference>
<evidence type="ECO:0000256" key="2">
    <source>
        <dbReference type="ARBA" id="ARBA00022692"/>
    </source>
</evidence>
<evidence type="ECO:0000256" key="1">
    <source>
        <dbReference type="ARBA" id="ARBA00004141"/>
    </source>
</evidence>
<proteinExistence type="predicted"/>
<keyword evidence="3 5" id="KW-1133">Transmembrane helix</keyword>
<keyword evidence="7" id="KW-1185">Reference proteome</keyword>
<dbReference type="InterPro" id="IPR036259">
    <property type="entry name" value="MFS_trans_sf"/>
</dbReference>
<feature type="transmembrane region" description="Helical" evidence="5">
    <location>
        <begin position="44"/>
        <end position="62"/>
    </location>
</feature>
<feature type="transmembrane region" description="Helical" evidence="5">
    <location>
        <begin position="112"/>
        <end position="132"/>
    </location>
</feature>
<gene>
    <name evidence="6" type="ORF">A1O9_12875</name>
</gene>
<dbReference type="PANTHER" id="PTHR23501">
    <property type="entry name" value="MAJOR FACILITATOR SUPERFAMILY"/>
    <property type="match status" value="1"/>
</dbReference>
<accession>A0A072NT53</accession>
<dbReference type="PANTHER" id="PTHR23501:SF199">
    <property type="entry name" value="MFS EFFLUX TRANSPORTER INPD-RELATED"/>
    <property type="match status" value="1"/>
</dbReference>
<dbReference type="VEuPathDB" id="FungiDB:A1O9_12875"/>
<keyword evidence="2 5" id="KW-0812">Transmembrane</keyword>
<dbReference type="SUPFAM" id="SSF103473">
    <property type="entry name" value="MFS general substrate transporter"/>
    <property type="match status" value="1"/>
</dbReference>
<dbReference type="Proteomes" id="UP000027920">
    <property type="component" value="Unassembled WGS sequence"/>
</dbReference>
<keyword evidence="4 5" id="KW-0472">Membrane</keyword>
<dbReference type="RefSeq" id="XP_013253649.1">
    <property type="nucleotide sequence ID" value="XM_013398195.1"/>
</dbReference>
<feature type="transmembrane region" description="Helical" evidence="5">
    <location>
        <begin position="152"/>
        <end position="176"/>
    </location>
</feature>
<dbReference type="AlphaFoldDB" id="A0A072NT53"/>
<protein>
    <recommendedName>
        <fullName evidence="8">Major facilitator superfamily (MFS) profile domain-containing protein</fullName>
    </recommendedName>
</protein>
<evidence type="ECO:0008006" key="8">
    <source>
        <dbReference type="Google" id="ProtNLM"/>
    </source>
</evidence>